<evidence type="ECO:0000256" key="8">
    <source>
        <dbReference type="HAMAP-Rule" id="MF_00195"/>
    </source>
</evidence>
<dbReference type="EMBL" id="BJTG01000004">
    <property type="protein sequence ID" value="GEJ57418.1"/>
    <property type="molecule type" value="Genomic_DNA"/>
</dbReference>
<accession>A0A7I9VMI8</accession>
<keyword evidence="4 10" id="KW-0677">Repeat</keyword>
<protein>
    <recommendedName>
        <fullName evidence="2 8">GTPase Der</fullName>
    </recommendedName>
    <alternativeName>
        <fullName evidence="7 8">GTP-binding protein EngA</fullName>
    </alternativeName>
</protein>
<sequence length="466" mass="50939">MPRPLVALVGRPNVGKSTLFNRLAGRRLAIVEDVPGVTRDRNYADAEWDGREFSVVDTGGFEPDAGGGEPLNALVQRQAQLAVEEAAAVVLVVDGREGLTSVDQAVADLLRRSGKPLFVAVNKVDAARHEGDLPIAEFHRLGLGEVFPVSAEHARGVSELAEAVLQRLAVPRAPPPPEAAEELPEEGADAPRGPIRLAIVGRPNVGKSTFVNALLGQERFVVSDVPGTTRDAIDSAVEHKGQQFIVTDTAGIRRKSGVAQKVEAYSVLRAMRCIDESEVVACLLDAGEAGVEQDARLLGMVAEKGRALVVVVNKWDLGEQGGATQAWYRDELAKRLPFVAWAPMIFTSGRTGKGVAKVLDTAARLMEQYRARFPTHAMNELLERIQVSHPAPLVRGRRVKLYYVAQVAYAPPTFVIQCNRPESVNEHYQRYVENRFREAFGLEVPLRLVYKERQRRSRPPPGAKKA</sequence>
<dbReference type="Gene3D" id="3.40.50.300">
    <property type="entry name" value="P-loop containing nucleotide triphosphate hydrolases"/>
    <property type="match status" value="2"/>
</dbReference>
<reference evidence="13" key="1">
    <citation type="journal article" date="2020" name="Appl. Environ. Microbiol.">
        <title>Diazotrophic Anaeromyxobacter Isolates from Soils.</title>
        <authorList>
            <person name="Masuda Y."/>
            <person name="Yamanaka H."/>
            <person name="Xu Z.X."/>
            <person name="Shiratori Y."/>
            <person name="Aono T."/>
            <person name="Amachi S."/>
            <person name="Senoo K."/>
            <person name="Itoh H."/>
        </authorList>
    </citation>
    <scope>NUCLEOTIDE SEQUENCE [LARGE SCALE GENOMIC DNA]</scope>
    <source>
        <strain evidence="13">R267</strain>
    </source>
</reference>
<keyword evidence="3 8" id="KW-0690">Ribosome biogenesis</keyword>
<dbReference type="AlphaFoldDB" id="A0A7I9VMI8"/>
<feature type="domain" description="EngA-type G" evidence="11">
    <location>
        <begin position="4"/>
        <end position="172"/>
    </location>
</feature>
<dbReference type="FunFam" id="3.40.50.300:FF:000057">
    <property type="entry name" value="GTPase Der"/>
    <property type="match status" value="1"/>
</dbReference>
<dbReference type="InterPro" id="IPR027417">
    <property type="entry name" value="P-loop_NTPase"/>
</dbReference>
<dbReference type="CDD" id="cd01894">
    <property type="entry name" value="EngA1"/>
    <property type="match status" value="1"/>
</dbReference>
<comment type="caution">
    <text evidence="12">The sequence shown here is derived from an EMBL/GenBank/DDBJ whole genome shotgun (WGS) entry which is preliminary data.</text>
</comment>
<dbReference type="HAMAP" id="MF_00195">
    <property type="entry name" value="GTPase_Der"/>
    <property type="match status" value="1"/>
</dbReference>
<dbReference type="FunFam" id="3.40.50.300:FF:000040">
    <property type="entry name" value="GTPase Der"/>
    <property type="match status" value="1"/>
</dbReference>
<gene>
    <name evidence="8 12" type="primary">der</name>
    <name evidence="12" type="ORF">AMYX_21590</name>
</gene>
<organism evidence="12 13">
    <name type="scientific">Anaeromyxobacter diazotrophicus</name>
    <dbReference type="NCBI Taxonomy" id="2590199"/>
    <lineage>
        <taxon>Bacteria</taxon>
        <taxon>Pseudomonadati</taxon>
        <taxon>Myxococcota</taxon>
        <taxon>Myxococcia</taxon>
        <taxon>Myxococcales</taxon>
        <taxon>Cystobacterineae</taxon>
        <taxon>Anaeromyxobacteraceae</taxon>
        <taxon>Anaeromyxobacter</taxon>
    </lineage>
</organism>
<feature type="binding site" evidence="8">
    <location>
        <begin position="122"/>
        <end position="125"/>
    </location>
    <ligand>
        <name>GTP</name>
        <dbReference type="ChEBI" id="CHEBI:37565"/>
        <label>1</label>
    </ligand>
</feature>
<evidence type="ECO:0000256" key="5">
    <source>
        <dbReference type="ARBA" id="ARBA00022741"/>
    </source>
</evidence>
<dbReference type="PRINTS" id="PR00326">
    <property type="entry name" value="GTP1OBG"/>
</dbReference>
<dbReference type="Pfam" id="PF01926">
    <property type="entry name" value="MMR_HSR1"/>
    <property type="match status" value="2"/>
</dbReference>
<dbReference type="InterPro" id="IPR015946">
    <property type="entry name" value="KH_dom-like_a/b"/>
</dbReference>
<keyword evidence="6 8" id="KW-0342">GTP-binding</keyword>
<dbReference type="InterPro" id="IPR031166">
    <property type="entry name" value="G_ENGA"/>
</dbReference>
<proteinExistence type="inferred from homology"/>
<comment type="subunit">
    <text evidence="8">Associates with the 50S ribosomal subunit.</text>
</comment>
<feature type="binding site" evidence="8">
    <location>
        <begin position="57"/>
        <end position="61"/>
    </location>
    <ligand>
        <name>GTP</name>
        <dbReference type="ChEBI" id="CHEBI:37565"/>
        <label>1</label>
    </ligand>
</feature>
<evidence type="ECO:0000256" key="7">
    <source>
        <dbReference type="ARBA" id="ARBA00032345"/>
    </source>
</evidence>
<evidence type="ECO:0000256" key="1">
    <source>
        <dbReference type="ARBA" id="ARBA00008279"/>
    </source>
</evidence>
<keyword evidence="13" id="KW-1185">Reference proteome</keyword>
<dbReference type="NCBIfam" id="TIGR03594">
    <property type="entry name" value="GTPase_EngA"/>
    <property type="match status" value="1"/>
</dbReference>
<name>A0A7I9VMI8_9BACT</name>
<dbReference type="GO" id="GO:0043022">
    <property type="term" value="F:ribosome binding"/>
    <property type="evidence" value="ECO:0007669"/>
    <property type="project" value="TreeGrafter"/>
</dbReference>
<evidence type="ECO:0000256" key="3">
    <source>
        <dbReference type="ARBA" id="ARBA00022517"/>
    </source>
</evidence>
<evidence type="ECO:0000313" key="12">
    <source>
        <dbReference type="EMBL" id="GEJ57418.1"/>
    </source>
</evidence>
<feature type="binding site" evidence="8">
    <location>
        <begin position="10"/>
        <end position="17"/>
    </location>
    <ligand>
        <name>GTP</name>
        <dbReference type="ChEBI" id="CHEBI:37565"/>
        <label>1</label>
    </ligand>
</feature>
<dbReference type="InterPro" id="IPR006073">
    <property type="entry name" value="GTP-bd"/>
</dbReference>
<evidence type="ECO:0000256" key="6">
    <source>
        <dbReference type="ARBA" id="ARBA00023134"/>
    </source>
</evidence>
<comment type="similarity">
    <text evidence="1 8 9 10">Belongs to the TRAFAC class TrmE-Era-EngA-EngB-Septin-like GTPase superfamily. EngA (Der) GTPase family.</text>
</comment>
<dbReference type="Gene3D" id="3.30.300.20">
    <property type="match status" value="1"/>
</dbReference>
<dbReference type="NCBIfam" id="TIGR00231">
    <property type="entry name" value="small_GTP"/>
    <property type="match status" value="2"/>
</dbReference>
<dbReference type="SUPFAM" id="SSF52540">
    <property type="entry name" value="P-loop containing nucleoside triphosphate hydrolases"/>
    <property type="match status" value="2"/>
</dbReference>
<dbReference type="InterPro" id="IPR016484">
    <property type="entry name" value="GTPase_Der"/>
</dbReference>
<dbReference type="Pfam" id="PF14714">
    <property type="entry name" value="KH_dom-like"/>
    <property type="match status" value="1"/>
</dbReference>
<dbReference type="PROSITE" id="PS51712">
    <property type="entry name" value="G_ENGA"/>
    <property type="match status" value="2"/>
</dbReference>
<evidence type="ECO:0000313" key="13">
    <source>
        <dbReference type="Proteomes" id="UP000503640"/>
    </source>
</evidence>
<dbReference type="FunFam" id="3.30.300.20:FF:000004">
    <property type="entry name" value="GTPase Der"/>
    <property type="match status" value="1"/>
</dbReference>
<evidence type="ECO:0000256" key="10">
    <source>
        <dbReference type="RuleBase" id="RU004481"/>
    </source>
</evidence>
<dbReference type="RefSeq" id="WP_176064902.1">
    <property type="nucleotide sequence ID" value="NZ_BJTG01000004.1"/>
</dbReference>
<dbReference type="Proteomes" id="UP000503640">
    <property type="component" value="Unassembled WGS sequence"/>
</dbReference>
<dbReference type="CDD" id="cd01895">
    <property type="entry name" value="EngA2"/>
    <property type="match status" value="1"/>
</dbReference>
<dbReference type="InterPro" id="IPR005225">
    <property type="entry name" value="Small_GTP-bd"/>
</dbReference>
<evidence type="ECO:0000259" key="11">
    <source>
        <dbReference type="PROSITE" id="PS51712"/>
    </source>
</evidence>
<feature type="domain" description="EngA-type G" evidence="11">
    <location>
        <begin position="195"/>
        <end position="370"/>
    </location>
</feature>
<dbReference type="GO" id="GO:0042254">
    <property type="term" value="P:ribosome biogenesis"/>
    <property type="evidence" value="ECO:0007669"/>
    <property type="project" value="UniProtKB-KW"/>
</dbReference>
<evidence type="ECO:0000256" key="2">
    <source>
        <dbReference type="ARBA" id="ARBA00020953"/>
    </source>
</evidence>
<evidence type="ECO:0000256" key="9">
    <source>
        <dbReference type="PROSITE-ProRule" id="PRU01049"/>
    </source>
</evidence>
<feature type="binding site" evidence="8">
    <location>
        <begin position="313"/>
        <end position="316"/>
    </location>
    <ligand>
        <name>GTP</name>
        <dbReference type="ChEBI" id="CHEBI:37565"/>
        <label>2</label>
    </ligand>
</feature>
<dbReference type="GO" id="GO:0005525">
    <property type="term" value="F:GTP binding"/>
    <property type="evidence" value="ECO:0007669"/>
    <property type="project" value="UniProtKB-UniRule"/>
</dbReference>
<dbReference type="PIRSF" id="PIRSF006485">
    <property type="entry name" value="GTP-binding_EngA"/>
    <property type="match status" value="1"/>
</dbReference>
<comment type="function">
    <text evidence="8 10">GTPase that plays an essential role in the late steps of ribosome biogenesis.</text>
</comment>
<dbReference type="PANTHER" id="PTHR43834:SF6">
    <property type="entry name" value="GTPASE DER"/>
    <property type="match status" value="1"/>
</dbReference>
<dbReference type="InterPro" id="IPR032859">
    <property type="entry name" value="KH_dom-like"/>
</dbReference>
<keyword evidence="5 8" id="KW-0547">Nucleotide-binding</keyword>
<feature type="binding site" evidence="8">
    <location>
        <begin position="201"/>
        <end position="208"/>
    </location>
    <ligand>
        <name>GTP</name>
        <dbReference type="ChEBI" id="CHEBI:37565"/>
        <label>2</label>
    </ligand>
</feature>
<evidence type="ECO:0000256" key="4">
    <source>
        <dbReference type="ARBA" id="ARBA00022737"/>
    </source>
</evidence>
<dbReference type="PANTHER" id="PTHR43834">
    <property type="entry name" value="GTPASE DER"/>
    <property type="match status" value="1"/>
</dbReference>
<feature type="binding site" evidence="8">
    <location>
        <begin position="248"/>
        <end position="252"/>
    </location>
    <ligand>
        <name>GTP</name>
        <dbReference type="ChEBI" id="CHEBI:37565"/>
        <label>2</label>
    </ligand>
</feature>